<feature type="signal peptide" evidence="2">
    <location>
        <begin position="1"/>
        <end position="28"/>
    </location>
</feature>
<accession>A0A495E6X5</accession>
<dbReference type="RefSeq" id="WP_147429667.1">
    <property type="nucleotide sequence ID" value="NZ_RBIR01000012.1"/>
</dbReference>
<dbReference type="AlphaFoldDB" id="A0A495E6X5"/>
<feature type="chain" id="PRO_5019762283" evidence="2">
    <location>
        <begin position="29"/>
        <end position="283"/>
    </location>
</feature>
<dbReference type="Proteomes" id="UP000276055">
    <property type="component" value="Unassembled WGS sequence"/>
</dbReference>
<dbReference type="EMBL" id="RBIR01000012">
    <property type="protein sequence ID" value="RKR12670.1"/>
    <property type="molecule type" value="Genomic_DNA"/>
</dbReference>
<gene>
    <name evidence="3" type="ORF">C8D78_3777</name>
</gene>
<protein>
    <submittedName>
        <fullName evidence="3">Uncharacterized protein</fullName>
    </submittedName>
</protein>
<evidence type="ECO:0000313" key="4">
    <source>
        <dbReference type="Proteomes" id="UP000276055"/>
    </source>
</evidence>
<evidence type="ECO:0000256" key="1">
    <source>
        <dbReference type="SAM" id="MobiDB-lite"/>
    </source>
</evidence>
<comment type="caution">
    <text evidence="3">The sequence shown here is derived from an EMBL/GenBank/DDBJ whole genome shotgun (WGS) entry which is preliminary data.</text>
</comment>
<name>A0A495E6X5_9MICC</name>
<reference evidence="3 4" key="1">
    <citation type="submission" date="2018-10" db="EMBL/GenBank/DDBJ databases">
        <title>Genomic Encyclopedia of Type Strains, Phase IV (KMG-IV): sequencing the most valuable type-strain genomes for metagenomic binning, comparative biology and taxonomic classification.</title>
        <authorList>
            <person name="Goeker M."/>
        </authorList>
    </citation>
    <scope>NUCLEOTIDE SEQUENCE [LARGE SCALE GENOMIC DNA]</scope>
    <source>
        <strain evidence="3 4">DSM 25586</strain>
    </source>
</reference>
<evidence type="ECO:0000313" key="3">
    <source>
        <dbReference type="EMBL" id="RKR12670.1"/>
    </source>
</evidence>
<feature type="compositionally biased region" description="Low complexity" evidence="1">
    <location>
        <begin position="39"/>
        <end position="58"/>
    </location>
</feature>
<dbReference type="OrthoDB" id="4940384at2"/>
<proteinExistence type="predicted"/>
<organism evidence="3 4">
    <name type="scientific">Arthrobacter oryzae</name>
    <dbReference type="NCBI Taxonomy" id="409290"/>
    <lineage>
        <taxon>Bacteria</taxon>
        <taxon>Bacillati</taxon>
        <taxon>Actinomycetota</taxon>
        <taxon>Actinomycetes</taxon>
        <taxon>Micrococcales</taxon>
        <taxon>Micrococcaceae</taxon>
        <taxon>Arthrobacter</taxon>
    </lineage>
</organism>
<keyword evidence="2" id="KW-0732">Signal</keyword>
<dbReference type="PROSITE" id="PS51257">
    <property type="entry name" value="PROKAR_LIPOPROTEIN"/>
    <property type="match status" value="1"/>
</dbReference>
<evidence type="ECO:0000256" key="2">
    <source>
        <dbReference type="SAM" id="SignalP"/>
    </source>
</evidence>
<feature type="region of interest" description="Disordered" evidence="1">
    <location>
        <begin position="33"/>
        <end position="100"/>
    </location>
</feature>
<sequence>MRRLRPIGPAVSAGFLVAALLGACGAPAATGPGTGTGAGPDTATAAVPTVPPLTSAPAGSGGGDVPTPAGTGLSDVPTPSSSGGADAPMTESPPAPVTSMPRAVNWQTLKTPDGKLQFDHPAEWTVKDRGAEAANGGVFLEVLNPGGKSLATLRTNVATGAECRQRIPYSVLELDPVPALEQQGVIPHFIFELRLYAAETDPTKANIMAYGISSAPKPSGRDACPIFQFFTWPPGGASFGGVYNPFDTTPGNQPHVDTPEAYLETAEYQDIKKMITSLRPVGQ</sequence>